<dbReference type="GO" id="GO:0008194">
    <property type="term" value="F:UDP-glycosyltransferase activity"/>
    <property type="evidence" value="ECO:0007669"/>
    <property type="project" value="InterPro"/>
</dbReference>
<feature type="domain" description="Erythromycin biosynthesis protein CIII-like C-terminal" evidence="1">
    <location>
        <begin position="191"/>
        <end position="283"/>
    </location>
</feature>
<dbReference type="Pfam" id="PF06722">
    <property type="entry name" value="EryCIII-like_C"/>
    <property type="match status" value="1"/>
</dbReference>
<evidence type="ECO:0000313" key="2">
    <source>
        <dbReference type="EMBL" id="NYI77568.1"/>
    </source>
</evidence>
<keyword evidence="3" id="KW-1185">Reference proteome</keyword>
<reference evidence="2 3" key="1">
    <citation type="submission" date="2020-07" db="EMBL/GenBank/DDBJ databases">
        <title>Sequencing the genomes of 1000 actinobacteria strains.</title>
        <authorList>
            <person name="Klenk H.-P."/>
        </authorList>
    </citation>
    <scope>NUCLEOTIDE SEQUENCE [LARGE SCALE GENOMIC DNA]</scope>
    <source>
        <strain evidence="2 3">DSM 26487</strain>
    </source>
</reference>
<dbReference type="InterPro" id="IPR010610">
    <property type="entry name" value="EryCIII-like_C"/>
</dbReference>
<dbReference type="CDD" id="cd03784">
    <property type="entry name" value="GT1_Gtf-like"/>
    <property type="match status" value="1"/>
</dbReference>
<dbReference type="Gene3D" id="3.40.50.2000">
    <property type="entry name" value="Glycogen Phosphorylase B"/>
    <property type="match status" value="2"/>
</dbReference>
<dbReference type="Proteomes" id="UP000564496">
    <property type="component" value="Unassembled WGS sequence"/>
</dbReference>
<gene>
    <name evidence="2" type="ORF">BJ988_002216</name>
</gene>
<dbReference type="EMBL" id="JACBZR010000001">
    <property type="protein sequence ID" value="NYI77568.1"/>
    <property type="molecule type" value="Genomic_DNA"/>
</dbReference>
<dbReference type="InterPro" id="IPR050426">
    <property type="entry name" value="Glycosyltransferase_28"/>
</dbReference>
<name>A0A7Z0IS92_9ACTN</name>
<dbReference type="GO" id="GO:0017000">
    <property type="term" value="P:antibiotic biosynthetic process"/>
    <property type="evidence" value="ECO:0007669"/>
    <property type="project" value="UniProtKB-ARBA"/>
</dbReference>
<organism evidence="2 3">
    <name type="scientific">Nocardioides panzhihuensis</name>
    <dbReference type="NCBI Taxonomy" id="860243"/>
    <lineage>
        <taxon>Bacteria</taxon>
        <taxon>Bacillati</taxon>
        <taxon>Actinomycetota</taxon>
        <taxon>Actinomycetes</taxon>
        <taxon>Propionibacteriales</taxon>
        <taxon>Nocardioidaceae</taxon>
        <taxon>Nocardioides</taxon>
    </lineage>
</organism>
<dbReference type="GO" id="GO:0016758">
    <property type="term" value="F:hexosyltransferase activity"/>
    <property type="evidence" value="ECO:0007669"/>
    <property type="project" value="UniProtKB-ARBA"/>
</dbReference>
<keyword evidence="2" id="KW-0808">Transferase</keyword>
<dbReference type="FunFam" id="3.40.50.2000:FF:000009">
    <property type="entry name" value="Sterol 3-beta-glucosyltransferase UGT80A2"/>
    <property type="match status" value="1"/>
</dbReference>
<proteinExistence type="predicted"/>
<protein>
    <submittedName>
        <fullName evidence="2">Vancomycin aglycone glucosyltransferase</fullName>
        <ecNumber evidence="2">2.4.1.310</ecNumber>
    </submittedName>
</protein>
<dbReference type="SUPFAM" id="SSF53756">
    <property type="entry name" value="UDP-Glycosyltransferase/glycogen phosphorylase"/>
    <property type="match status" value="1"/>
</dbReference>
<evidence type="ECO:0000313" key="3">
    <source>
        <dbReference type="Proteomes" id="UP000564496"/>
    </source>
</evidence>
<keyword evidence="2" id="KW-0328">Glycosyltransferase</keyword>
<evidence type="ECO:0000259" key="1">
    <source>
        <dbReference type="Pfam" id="PF06722"/>
    </source>
</evidence>
<dbReference type="InterPro" id="IPR002213">
    <property type="entry name" value="UDP_glucos_trans"/>
</dbReference>
<dbReference type="EC" id="2.4.1.310" evidence="2"/>
<comment type="caution">
    <text evidence="2">The sequence shown here is derived from an EMBL/GenBank/DDBJ whole genome shotgun (WGS) entry which is preliminary data.</text>
</comment>
<accession>A0A7Z0IS92</accession>
<dbReference type="PANTHER" id="PTHR48050:SF13">
    <property type="entry name" value="STEROL 3-BETA-GLUCOSYLTRANSFERASE UGT80A2"/>
    <property type="match status" value="1"/>
</dbReference>
<dbReference type="AlphaFoldDB" id="A0A7Z0IS92"/>
<dbReference type="PANTHER" id="PTHR48050">
    <property type="entry name" value="STEROL 3-BETA-GLUCOSYLTRANSFERASE"/>
    <property type="match status" value="1"/>
</dbReference>
<sequence>MADFITAQYDTVAEAAAGADLIVGTAMSQFVAPSVAEALGIPYHYALFCPDVVDGLDGQGFNDLFKKPLDHHRESIGLPPVNDVREFMFTAHPLLAADPVLGPWGGSTGLDVVQTGAWTLEDSRPLATDLLAFLDAGEEPVYVGFGSMRTVDEEGARVAVEAIRAYGRRVVIGRGWAGLDVVDGRDDCFVVSEVNHQRLFSRMAAVIHHGGAGTTNTAFRAGVPQVVVPQGGDQTYWAGRVDDLGIGAAHQGPTPTIESLGACLDTALSTETRTRAGKLAAEARGNGAATAAQVLIDS</sequence>